<evidence type="ECO:0000259" key="5">
    <source>
        <dbReference type="PROSITE" id="PS51078"/>
    </source>
</evidence>
<evidence type="ECO:0000256" key="1">
    <source>
        <dbReference type="ARBA" id="ARBA00023015"/>
    </source>
</evidence>
<dbReference type="SMART" id="SM00346">
    <property type="entry name" value="HTH_ICLR"/>
    <property type="match status" value="1"/>
</dbReference>
<keyword evidence="3" id="KW-0804">Transcription</keyword>
<dbReference type="PANTHER" id="PTHR30136:SF24">
    <property type="entry name" value="HTH-TYPE TRANSCRIPTIONAL REPRESSOR ALLR"/>
    <property type="match status" value="1"/>
</dbReference>
<sequence length="250" mass="28000">MTVKKTAIGKSIEIMKFLSEPPYAFSALEISQKLGINRTTVHRILAEFQAQDLVVQNGDKKFSIGPELYHLGSKYLYKTKGFNIIKQVVEKTAIQLKQNVGYTVIEKGKIMNLYESELTMPVKITYEHGSFFPIHCGAYGKTIMAFHKPTCELEQIVRHTDLIAKTEKTITDPDLLLLEYKKIRTQGYGISDEENMKGAFGIGVPVFKEGGMIHGCIGLAALKSSFDEQEVANCIKVLKRGAKEISKYVV</sequence>
<dbReference type="PROSITE" id="PS51078">
    <property type="entry name" value="ICLR_ED"/>
    <property type="match status" value="1"/>
</dbReference>
<reference evidence="6 7" key="1">
    <citation type="submission" date="2020-11" db="EMBL/GenBank/DDBJ databases">
        <title>Fusibacter basophilias sp. nov.</title>
        <authorList>
            <person name="Qiu D."/>
        </authorList>
    </citation>
    <scope>NUCLEOTIDE SEQUENCE [LARGE SCALE GENOMIC DNA]</scope>
    <source>
        <strain evidence="6 7">Q10-2</strain>
    </source>
</reference>
<comment type="caution">
    <text evidence="6">The sequence shown here is derived from an EMBL/GenBank/DDBJ whole genome shotgun (WGS) entry which is preliminary data.</text>
</comment>
<dbReference type="Gene3D" id="3.30.450.40">
    <property type="match status" value="1"/>
</dbReference>
<dbReference type="InterPro" id="IPR029016">
    <property type="entry name" value="GAF-like_dom_sf"/>
</dbReference>
<dbReference type="RefSeq" id="WP_194703726.1">
    <property type="nucleotide sequence ID" value="NZ_JADKNH010000016.1"/>
</dbReference>
<dbReference type="InterPro" id="IPR005471">
    <property type="entry name" value="Tscrpt_reg_IclR_N"/>
</dbReference>
<evidence type="ECO:0000256" key="3">
    <source>
        <dbReference type="ARBA" id="ARBA00023163"/>
    </source>
</evidence>
<dbReference type="InterPro" id="IPR036390">
    <property type="entry name" value="WH_DNA-bd_sf"/>
</dbReference>
<evidence type="ECO:0000259" key="4">
    <source>
        <dbReference type="PROSITE" id="PS51077"/>
    </source>
</evidence>
<dbReference type="InterPro" id="IPR050707">
    <property type="entry name" value="HTH_MetabolicPath_Reg"/>
</dbReference>
<dbReference type="Gene3D" id="1.10.10.10">
    <property type="entry name" value="Winged helix-like DNA-binding domain superfamily/Winged helix DNA-binding domain"/>
    <property type="match status" value="1"/>
</dbReference>
<dbReference type="Pfam" id="PF01614">
    <property type="entry name" value="IclR_C"/>
    <property type="match status" value="1"/>
</dbReference>
<proteinExistence type="predicted"/>
<evidence type="ECO:0000256" key="2">
    <source>
        <dbReference type="ARBA" id="ARBA00023125"/>
    </source>
</evidence>
<dbReference type="InterPro" id="IPR011991">
    <property type="entry name" value="ArsR-like_HTH"/>
</dbReference>
<name>A0ABR9ZYD9_9FIRM</name>
<accession>A0ABR9ZYD9</accession>
<evidence type="ECO:0000313" key="7">
    <source>
        <dbReference type="Proteomes" id="UP000614200"/>
    </source>
</evidence>
<evidence type="ECO:0000313" key="6">
    <source>
        <dbReference type="EMBL" id="MBF4695488.1"/>
    </source>
</evidence>
<keyword evidence="1" id="KW-0805">Transcription regulation</keyword>
<dbReference type="EMBL" id="JADKNH010000016">
    <property type="protein sequence ID" value="MBF4695488.1"/>
    <property type="molecule type" value="Genomic_DNA"/>
</dbReference>
<dbReference type="PANTHER" id="PTHR30136">
    <property type="entry name" value="HELIX-TURN-HELIX TRANSCRIPTIONAL REGULATOR, ICLR FAMILY"/>
    <property type="match status" value="1"/>
</dbReference>
<dbReference type="SUPFAM" id="SSF46785">
    <property type="entry name" value="Winged helix' DNA-binding domain"/>
    <property type="match status" value="1"/>
</dbReference>
<dbReference type="CDD" id="cd00090">
    <property type="entry name" value="HTH_ARSR"/>
    <property type="match status" value="1"/>
</dbReference>
<dbReference type="Proteomes" id="UP000614200">
    <property type="component" value="Unassembled WGS sequence"/>
</dbReference>
<dbReference type="Pfam" id="PF09339">
    <property type="entry name" value="HTH_IclR"/>
    <property type="match status" value="1"/>
</dbReference>
<keyword evidence="7" id="KW-1185">Reference proteome</keyword>
<dbReference type="InterPro" id="IPR014757">
    <property type="entry name" value="Tscrpt_reg_IclR_C"/>
</dbReference>
<organism evidence="6 7">
    <name type="scientific">Fusibacter ferrireducens</name>
    <dbReference type="NCBI Taxonomy" id="2785058"/>
    <lineage>
        <taxon>Bacteria</taxon>
        <taxon>Bacillati</taxon>
        <taxon>Bacillota</taxon>
        <taxon>Clostridia</taxon>
        <taxon>Eubacteriales</taxon>
        <taxon>Eubacteriales Family XII. Incertae Sedis</taxon>
        <taxon>Fusibacter</taxon>
    </lineage>
</organism>
<dbReference type="InterPro" id="IPR036388">
    <property type="entry name" value="WH-like_DNA-bd_sf"/>
</dbReference>
<gene>
    <name evidence="6" type="ORF">ISU02_20535</name>
</gene>
<dbReference type="SUPFAM" id="SSF55781">
    <property type="entry name" value="GAF domain-like"/>
    <property type="match status" value="1"/>
</dbReference>
<feature type="domain" description="IclR-ED" evidence="5">
    <location>
        <begin position="67"/>
        <end position="250"/>
    </location>
</feature>
<dbReference type="PROSITE" id="PS51077">
    <property type="entry name" value="HTH_ICLR"/>
    <property type="match status" value="1"/>
</dbReference>
<protein>
    <submittedName>
        <fullName evidence="6">IclR family transcriptional regulator</fullName>
    </submittedName>
</protein>
<feature type="domain" description="HTH iclR-type" evidence="4">
    <location>
        <begin position="5"/>
        <end position="66"/>
    </location>
</feature>
<keyword evidence="2" id="KW-0238">DNA-binding</keyword>